<dbReference type="EMBL" id="JAVFKD010000014">
    <property type="protein sequence ID" value="KAK5991199.1"/>
    <property type="molecule type" value="Genomic_DNA"/>
</dbReference>
<dbReference type="PRINTS" id="PR00069">
    <property type="entry name" value="ALDKETRDTASE"/>
</dbReference>
<name>A0ABR0SGA4_9HYPO</name>
<dbReference type="InterPro" id="IPR020471">
    <property type="entry name" value="AKR"/>
</dbReference>
<feature type="domain" description="NADP-dependent oxidoreductase" evidence="2">
    <location>
        <begin position="8"/>
        <end position="319"/>
    </location>
</feature>
<dbReference type="PANTHER" id="PTHR43364">
    <property type="entry name" value="NADH-SPECIFIC METHYLGLYOXAL REDUCTASE-RELATED"/>
    <property type="match status" value="1"/>
</dbReference>
<dbReference type="Proteomes" id="UP001338125">
    <property type="component" value="Unassembled WGS sequence"/>
</dbReference>
<dbReference type="SUPFAM" id="SSF51430">
    <property type="entry name" value="NAD(P)-linked oxidoreductase"/>
    <property type="match status" value="1"/>
</dbReference>
<dbReference type="InterPro" id="IPR023210">
    <property type="entry name" value="NADP_OxRdtase_dom"/>
</dbReference>
<dbReference type="InterPro" id="IPR036812">
    <property type="entry name" value="NAD(P)_OxRdtase_dom_sf"/>
</dbReference>
<gene>
    <name evidence="3" type="ORF">PT974_09477</name>
</gene>
<evidence type="ECO:0000313" key="4">
    <source>
        <dbReference type="Proteomes" id="UP001338125"/>
    </source>
</evidence>
<keyword evidence="1" id="KW-0560">Oxidoreductase</keyword>
<dbReference type="Gene3D" id="3.20.20.100">
    <property type="entry name" value="NADP-dependent oxidoreductase domain"/>
    <property type="match status" value="1"/>
</dbReference>
<evidence type="ECO:0000256" key="1">
    <source>
        <dbReference type="ARBA" id="ARBA00023002"/>
    </source>
</evidence>
<comment type="caution">
    <text evidence="3">The sequence shown here is derived from an EMBL/GenBank/DDBJ whole genome shotgun (WGS) entry which is preliminary data.</text>
</comment>
<accession>A0ABR0SGA4</accession>
<evidence type="ECO:0000313" key="3">
    <source>
        <dbReference type="EMBL" id="KAK5991199.1"/>
    </source>
</evidence>
<dbReference type="InterPro" id="IPR050523">
    <property type="entry name" value="AKR_Detox_Biosynth"/>
</dbReference>
<proteinExistence type="predicted"/>
<sequence length="342" mass="37872">MSSPKPRVILGLMTYGPESSPDNRVTTVDELKNHFDIFQNQYGYKEIDTARIYSQGQQEKFTTQAGWKDRGLEVATKSYPLTPGTHTAENLRKDLETSLSDLGTGSVDIFYLHSADRSVPFTETLEAANALYQEGKFKKLGLSNYSAYEVAEIVMLCTARGWVKPSIYQGVYNILARNLETEVIPACQRYGLDVVIYSPLSGGLLTGRYNSSSGGNNAQEGRFHSSTMLGPLFQAIYFKDENFRALEIIQRAAETHGLTMTEVALRWCIHHSALIPANKGGNDGVIIGASKAEYLHQNILDLNKGPLPEDVVQAAEEAWAITKGSSPNPWHTPLVYTYKGYS</sequence>
<dbReference type="CDD" id="cd19075">
    <property type="entry name" value="AKR_AKR7A1-5"/>
    <property type="match status" value="1"/>
</dbReference>
<keyword evidence="4" id="KW-1185">Reference proteome</keyword>
<protein>
    <submittedName>
        <fullName evidence="3">Aldo-keto reductase</fullName>
    </submittedName>
</protein>
<organism evidence="3 4">
    <name type="scientific">Cladobotryum mycophilum</name>
    <dbReference type="NCBI Taxonomy" id="491253"/>
    <lineage>
        <taxon>Eukaryota</taxon>
        <taxon>Fungi</taxon>
        <taxon>Dikarya</taxon>
        <taxon>Ascomycota</taxon>
        <taxon>Pezizomycotina</taxon>
        <taxon>Sordariomycetes</taxon>
        <taxon>Hypocreomycetidae</taxon>
        <taxon>Hypocreales</taxon>
        <taxon>Hypocreaceae</taxon>
        <taxon>Cladobotryum</taxon>
    </lineage>
</organism>
<evidence type="ECO:0000259" key="2">
    <source>
        <dbReference type="Pfam" id="PF00248"/>
    </source>
</evidence>
<dbReference type="Pfam" id="PF00248">
    <property type="entry name" value="Aldo_ket_red"/>
    <property type="match status" value="1"/>
</dbReference>
<dbReference type="PANTHER" id="PTHR43364:SF4">
    <property type="entry name" value="NAD(P)-LINKED OXIDOREDUCTASE SUPERFAMILY PROTEIN"/>
    <property type="match status" value="1"/>
</dbReference>
<reference evidence="3 4" key="1">
    <citation type="submission" date="2024-01" db="EMBL/GenBank/DDBJ databases">
        <title>Complete genome of Cladobotryum mycophilum ATHUM6906.</title>
        <authorList>
            <person name="Christinaki A.C."/>
            <person name="Myridakis A.I."/>
            <person name="Kouvelis V.N."/>
        </authorList>
    </citation>
    <scope>NUCLEOTIDE SEQUENCE [LARGE SCALE GENOMIC DNA]</scope>
    <source>
        <strain evidence="3 4">ATHUM6906</strain>
    </source>
</reference>